<evidence type="ECO:0000313" key="2">
    <source>
        <dbReference type="EMBL" id="KIO22275.1"/>
    </source>
</evidence>
<name>A0A0C3Q1V6_9AGAM</name>
<dbReference type="HOGENOM" id="CLU_2656271_0_0_1"/>
<dbReference type="Proteomes" id="UP000054248">
    <property type="component" value="Unassembled WGS sequence"/>
</dbReference>
<protein>
    <submittedName>
        <fullName evidence="2">Uncharacterized protein</fullName>
    </submittedName>
</protein>
<feature type="compositionally biased region" description="Polar residues" evidence="1">
    <location>
        <begin position="67"/>
        <end position="76"/>
    </location>
</feature>
<keyword evidence="3" id="KW-1185">Reference proteome</keyword>
<gene>
    <name evidence="2" type="ORF">M407DRAFT_119607</name>
</gene>
<accession>A0A0C3Q1V6</accession>
<dbReference type="AlphaFoldDB" id="A0A0C3Q1V6"/>
<sequence length="76" mass="8658">MQMRNDMNRAWRKGRKVENAAARINSGTLPRHGQTNIFYKTTSVSRNGRRETRVHEGGGGGDDKRTVWTTSERTPL</sequence>
<feature type="region of interest" description="Disordered" evidence="1">
    <location>
        <begin position="40"/>
        <end position="76"/>
    </location>
</feature>
<reference evidence="3" key="2">
    <citation type="submission" date="2015-01" db="EMBL/GenBank/DDBJ databases">
        <title>Evolutionary Origins and Diversification of the Mycorrhizal Mutualists.</title>
        <authorList>
            <consortium name="DOE Joint Genome Institute"/>
            <consortium name="Mycorrhizal Genomics Consortium"/>
            <person name="Kohler A."/>
            <person name="Kuo A."/>
            <person name="Nagy L.G."/>
            <person name="Floudas D."/>
            <person name="Copeland A."/>
            <person name="Barry K.W."/>
            <person name="Cichocki N."/>
            <person name="Veneault-Fourrey C."/>
            <person name="LaButti K."/>
            <person name="Lindquist E.A."/>
            <person name="Lipzen A."/>
            <person name="Lundell T."/>
            <person name="Morin E."/>
            <person name="Murat C."/>
            <person name="Riley R."/>
            <person name="Ohm R."/>
            <person name="Sun H."/>
            <person name="Tunlid A."/>
            <person name="Henrissat B."/>
            <person name="Grigoriev I.V."/>
            <person name="Hibbett D.S."/>
            <person name="Martin F."/>
        </authorList>
    </citation>
    <scope>NUCLEOTIDE SEQUENCE [LARGE SCALE GENOMIC DNA]</scope>
    <source>
        <strain evidence="3">MUT 4182</strain>
    </source>
</reference>
<evidence type="ECO:0000313" key="3">
    <source>
        <dbReference type="Proteomes" id="UP000054248"/>
    </source>
</evidence>
<organism evidence="2 3">
    <name type="scientific">Tulasnella calospora MUT 4182</name>
    <dbReference type="NCBI Taxonomy" id="1051891"/>
    <lineage>
        <taxon>Eukaryota</taxon>
        <taxon>Fungi</taxon>
        <taxon>Dikarya</taxon>
        <taxon>Basidiomycota</taxon>
        <taxon>Agaricomycotina</taxon>
        <taxon>Agaricomycetes</taxon>
        <taxon>Cantharellales</taxon>
        <taxon>Tulasnellaceae</taxon>
        <taxon>Tulasnella</taxon>
    </lineage>
</organism>
<dbReference type="EMBL" id="KN823114">
    <property type="protein sequence ID" value="KIO22275.1"/>
    <property type="molecule type" value="Genomic_DNA"/>
</dbReference>
<proteinExistence type="predicted"/>
<feature type="compositionally biased region" description="Basic and acidic residues" evidence="1">
    <location>
        <begin position="48"/>
        <end position="66"/>
    </location>
</feature>
<reference evidence="2 3" key="1">
    <citation type="submission" date="2014-04" db="EMBL/GenBank/DDBJ databases">
        <authorList>
            <consortium name="DOE Joint Genome Institute"/>
            <person name="Kuo A."/>
            <person name="Girlanda M."/>
            <person name="Perotto S."/>
            <person name="Kohler A."/>
            <person name="Nagy L.G."/>
            <person name="Floudas D."/>
            <person name="Copeland A."/>
            <person name="Barry K.W."/>
            <person name="Cichocki N."/>
            <person name="Veneault-Fourrey C."/>
            <person name="LaButti K."/>
            <person name="Lindquist E.A."/>
            <person name="Lipzen A."/>
            <person name="Lundell T."/>
            <person name="Morin E."/>
            <person name="Murat C."/>
            <person name="Sun H."/>
            <person name="Tunlid A."/>
            <person name="Henrissat B."/>
            <person name="Grigoriev I.V."/>
            <person name="Hibbett D.S."/>
            <person name="Martin F."/>
            <person name="Nordberg H.P."/>
            <person name="Cantor M.N."/>
            <person name="Hua S.X."/>
        </authorList>
    </citation>
    <scope>NUCLEOTIDE SEQUENCE [LARGE SCALE GENOMIC DNA]</scope>
    <source>
        <strain evidence="2 3">MUT 4182</strain>
    </source>
</reference>
<evidence type="ECO:0000256" key="1">
    <source>
        <dbReference type="SAM" id="MobiDB-lite"/>
    </source>
</evidence>